<evidence type="ECO:0000256" key="3">
    <source>
        <dbReference type="ARBA" id="ARBA00022763"/>
    </source>
</evidence>
<evidence type="ECO:0000256" key="12">
    <source>
        <dbReference type="ARBA" id="ARBA00083330"/>
    </source>
</evidence>
<keyword evidence="2" id="KW-0597">Phosphoprotein</keyword>
<dbReference type="Gene3D" id="1.10.340.30">
    <property type="entry name" value="Hypothetical protein, domain 2"/>
    <property type="match status" value="1"/>
</dbReference>
<dbReference type="PANTHER" id="PTHR15074:SF0">
    <property type="entry name" value="METHYL-CPG-BINDING DOMAIN PROTEIN 4-LIKE PROTEIN"/>
    <property type="match status" value="1"/>
</dbReference>
<evidence type="ECO:0000256" key="8">
    <source>
        <dbReference type="ARBA" id="ARBA00055831"/>
    </source>
</evidence>
<organism evidence="14 15">
    <name type="scientific">Bugula neritina</name>
    <name type="common">Brown bryozoan</name>
    <name type="synonym">Sertularia neritina</name>
    <dbReference type="NCBI Taxonomy" id="10212"/>
    <lineage>
        <taxon>Eukaryota</taxon>
        <taxon>Metazoa</taxon>
        <taxon>Spiralia</taxon>
        <taxon>Lophotrochozoa</taxon>
        <taxon>Bryozoa</taxon>
        <taxon>Gymnolaemata</taxon>
        <taxon>Cheilostomatida</taxon>
        <taxon>Flustrina</taxon>
        <taxon>Buguloidea</taxon>
        <taxon>Bugulidae</taxon>
        <taxon>Bugula</taxon>
    </lineage>
</organism>
<dbReference type="FunFam" id="1.10.340.30:FF:000051">
    <property type="entry name" value="Methyl-CpG-binding domain protein 4"/>
    <property type="match status" value="1"/>
</dbReference>
<dbReference type="GO" id="GO:0016787">
    <property type="term" value="F:hydrolase activity"/>
    <property type="evidence" value="ECO:0007669"/>
    <property type="project" value="UniProtKB-KW"/>
</dbReference>
<comment type="subunit">
    <text evidence="9">Interacts with MLH1.</text>
</comment>
<keyword evidence="3" id="KW-0227">DNA damage</keyword>
<comment type="function">
    <text evidence="8">Mismatch-specific DNA N-glycosylase involved in DNA repair. Has thymine glycosylase activity and is specific for G:T mismatches within methylated and unmethylated CpG sites. Can also remove uracil or 5-fluorouracil in G:U mismatches. Has no lyase activity. Was first identified as methyl-CpG-binding protein.</text>
</comment>
<evidence type="ECO:0000256" key="5">
    <source>
        <dbReference type="ARBA" id="ARBA00023125"/>
    </source>
</evidence>
<keyword evidence="6" id="KW-0234">DNA repair</keyword>
<evidence type="ECO:0000256" key="7">
    <source>
        <dbReference type="ARBA" id="ARBA00023242"/>
    </source>
</evidence>
<evidence type="ECO:0000256" key="13">
    <source>
        <dbReference type="SAM" id="MobiDB-lite"/>
    </source>
</evidence>
<feature type="region of interest" description="Disordered" evidence="13">
    <location>
        <begin position="1"/>
        <end position="37"/>
    </location>
</feature>
<evidence type="ECO:0000256" key="9">
    <source>
        <dbReference type="ARBA" id="ARBA00062707"/>
    </source>
</evidence>
<evidence type="ECO:0000256" key="4">
    <source>
        <dbReference type="ARBA" id="ARBA00022801"/>
    </source>
</evidence>
<evidence type="ECO:0000256" key="10">
    <source>
        <dbReference type="ARBA" id="ARBA00069821"/>
    </source>
</evidence>
<accession>A0A7J7JP29</accession>
<proteinExistence type="predicted"/>
<sequence length="232" mass="26741">MSGECHPTQCHYNLPSRSTQFNKRPDSGPGHSKNKKLESCENLKANTKRTLDVFKYGEEFSSCDSLKNASPITSNSSFSMANDSSSLQPLKLINQQQKWIPPKSPYNLIQETLFHDPWKLLVATIFLNRTGGTRALPTLWDFFEQFPNAQSVVEEKVQLIIELLQPLGLNRLRANSLIRFSKEYLVKKWRYPIELYGIGKYGNDSYRIFCVNEWREVRLTITLVDYRAVALT</sequence>
<dbReference type="Proteomes" id="UP000593567">
    <property type="component" value="Unassembled WGS sequence"/>
</dbReference>
<evidence type="ECO:0000256" key="2">
    <source>
        <dbReference type="ARBA" id="ARBA00022553"/>
    </source>
</evidence>
<evidence type="ECO:0000313" key="15">
    <source>
        <dbReference type="Proteomes" id="UP000593567"/>
    </source>
</evidence>
<keyword evidence="4" id="KW-0378">Hydrolase</keyword>
<keyword evidence="7" id="KW-0539">Nucleus</keyword>
<comment type="caution">
    <text evidence="14">The sequence shown here is derived from an EMBL/GenBank/DDBJ whole genome shotgun (WGS) entry which is preliminary data.</text>
</comment>
<dbReference type="InterPro" id="IPR011257">
    <property type="entry name" value="DNA_glycosylase"/>
</dbReference>
<dbReference type="GO" id="GO:0005634">
    <property type="term" value="C:nucleus"/>
    <property type="evidence" value="ECO:0007669"/>
    <property type="project" value="UniProtKB-SubCell"/>
</dbReference>
<evidence type="ECO:0000256" key="11">
    <source>
        <dbReference type="ARBA" id="ARBA00076709"/>
    </source>
</evidence>
<dbReference type="OrthoDB" id="10265068at2759"/>
<gene>
    <name evidence="14" type="ORF">EB796_014036</name>
</gene>
<reference evidence="14" key="1">
    <citation type="submission" date="2020-06" db="EMBL/GenBank/DDBJ databases">
        <title>Draft genome of Bugula neritina, a colonial animal packing powerful symbionts and potential medicines.</title>
        <authorList>
            <person name="Rayko M."/>
        </authorList>
    </citation>
    <scope>NUCLEOTIDE SEQUENCE [LARGE SCALE GENOMIC DNA]</scope>
    <source>
        <strain evidence="14">Kwan_BN1</strain>
    </source>
</reference>
<dbReference type="GO" id="GO:0003677">
    <property type="term" value="F:DNA binding"/>
    <property type="evidence" value="ECO:0007669"/>
    <property type="project" value="UniProtKB-KW"/>
</dbReference>
<keyword evidence="5" id="KW-0238">DNA-binding</keyword>
<keyword evidence="15" id="KW-1185">Reference proteome</keyword>
<dbReference type="SUPFAM" id="SSF48150">
    <property type="entry name" value="DNA-glycosylase"/>
    <property type="match status" value="1"/>
</dbReference>
<evidence type="ECO:0000256" key="6">
    <source>
        <dbReference type="ARBA" id="ARBA00023204"/>
    </source>
</evidence>
<protein>
    <recommendedName>
        <fullName evidence="10">Methyl-CpG-binding domain protein 4</fullName>
    </recommendedName>
    <alternativeName>
        <fullName evidence="11">Methyl-CpG-binding protein MBD4</fullName>
    </alternativeName>
    <alternativeName>
        <fullName evidence="12">Mismatch-specific DNA N-glycosylase</fullName>
    </alternativeName>
</protein>
<dbReference type="PANTHER" id="PTHR15074">
    <property type="entry name" value="METHYL-CPG-BINDING PROTEIN"/>
    <property type="match status" value="1"/>
</dbReference>
<dbReference type="GO" id="GO:0006281">
    <property type="term" value="P:DNA repair"/>
    <property type="evidence" value="ECO:0007669"/>
    <property type="project" value="UniProtKB-KW"/>
</dbReference>
<evidence type="ECO:0000256" key="1">
    <source>
        <dbReference type="ARBA" id="ARBA00004123"/>
    </source>
</evidence>
<dbReference type="InterPro" id="IPR045138">
    <property type="entry name" value="MeCP2/MBD4"/>
</dbReference>
<comment type="subcellular location">
    <subcellularLocation>
        <location evidence="1">Nucleus</location>
    </subcellularLocation>
</comment>
<dbReference type="AlphaFoldDB" id="A0A7J7JP29"/>
<name>A0A7J7JP29_BUGNE</name>
<evidence type="ECO:0000313" key="14">
    <source>
        <dbReference type="EMBL" id="KAF6027653.1"/>
    </source>
</evidence>
<dbReference type="EMBL" id="VXIV02002055">
    <property type="protein sequence ID" value="KAF6027653.1"/>
    <property type="molecule type" value="Genomic_DNA"/>
</dbReference>